<evidence type="ECO:0000313" key="3">
    <source>
        <dbReference type="EMBL" id="MDR6838716.1"/>
    </source>
</evidence>
<dbReference type="Proteomes" id="UP001249076">
    <property type="component" value="Unassembled WGS sequence"/>
</dbReference>
<proteinExistence type="predicted"/>
<keyword evidence="4" id="KW-1185">Reference proteome</keyword>
<organism evidence="2 5">
    <name type="scientific">Acidovorax delafieldii</name>
    <name type="common">Pseudomonas delafieldii</name>
    <dbReference type="NCBI Taxonomy" id="47920"/>
    <lineage>
        <taxon>Bacteria</taxon>
        <taxon>Pseudomonadati</taxon>
        <taxon>Pseudomonadota</taxon>
        <taxon>Betaproteobacteria</taxon>
        <taxon>Burkholderiales</taxon>
        <taxon>Comamonadaceae</taxon>
        <taxon>Acidovorax</taxon>
    </lineage>
</organism>
<dbReference type="RefSeq" id="WP_209819974.1">
    <property type="nucleotide sequence ID" value="NZ_JAVDTL010000004.1"/>
</dbReference>
<evidence type="ECO:0000313" key="2">
    <source>
        <dbReference type="EMBL" id="MDR6767494.1"/>
    </source>
</evidence>
<dbReference type="EMBL" id="JAVDTS010000005">
    <property type="protein sequence ID" value="MDR6838716.1"/>
    <property type="molecule type" value="Genomic_DNA"/>
</dbReference>
<dbReference type="Proteomes" id="UP001253458">
    <property type="component" value="Unassembled WGS sequence"/>
</dbReference>
<dbReference type="EMBL" id="JAVDTL010000004">
    <property type="protein sequence ID" value="MDR6767494.1"/>
    <property type="molecule type" value="Genomic_DNA"/>
</dbReference>
<reference evidence="2 4" key="1">
    <citation type="submission" date="2023-07" db="EMBL/GenBank/DDBJ databases">
        <title>Sorghum-associated microbial communities from plants grown in Nebraska, USA.</title>
        <authorList>
            <person name="Schachtman D."/>
        </authorList>
    </citation>
    <scope>NUCLEOTIDE SEQUENCE</scope>
    <source>
        <strain evidence="3 4">BE105</strain>
        <strain evidence="2">BE69</strain>
    </source>
</reference>
<evidence type="ECO:0000313" key="4">
    <source>
        <dbReference type="Proteomes" id="UP001249076"/>
    </source>
</evidence>
<gene>
    <name evidence="2" type="ORF">J2W88_002775</name>
    <name evidence="3" type="ORF">J2W93_003563</name>
</gene>
<accession>A0AAJ2BSG5</accession>
<evidence type="ECO:0000256" key="1">
    <source>
        <dbReference type="SAM" id="MobiDB-lite"/>
    </source>
</evidence>
<dbReference type="AlphaFoldDB" id="A0AAJ2BSG5"/>
<protein>
    <submittedName>
        <fullName evidence="2">Uncharacterized protein</fullName>
    </submittedName>
</protein>
<name>A0AAJ2BSG5_ACIDE</name>
<evidence type="ECO:0000313" key="5">
    <source>
        <dbReference type="Proteomes" id="UP001253458"/>
    </source>
</evidence>
<comment type="caution">
    <text evidence="2">The sequence shown here is derived from an EMBL/GenBank/DDBJ whole genome shotgun (WGS) entry which is preliminary data.</text>
</comment>
<feature type="compositionally biased region" description="Low complexity" evidence="1">
    <location>
        <begin position="118"/>
        <end position="145"/>
    </location>
</feature>
<feature type="region of interest" description="Disordered" evidence="1">
    <location>
        <begin position="112"/>
        <end position="145"/>
    </location>
</feature>
<sequence>MSNTATALVGGLLLAAAAGLGGYGYGLDQGKALEKGRQDGKALETITDQIAAHADLVKRSGAANKGMRTALAQLERANTQTTTEIADALTTTAPERADCVFPPDVVRGLQGARDRAAEAAASGVRGALPSASASPARAASGPGSP</sequence>